<comment type="function">
    <text evidence="3">Catalyzes the reversible conversion of ribose-5-phosphate to ribulose 5-phosphate.</text>
</comment>
<feature type="binding site" evidence="3">
    <location>
        <begin position="91"/>
        <end position="94"/>
    </location>
    <ligand>
        <name>substrate</name>
    </ligand>
</feature>
<dbReference type="NCBIfam" id="NF001924">
    <property type="entry name" value="PRK00702.1"/>
    <property type="match status" value="1"/>
</dbReference>
<dbReference type="PANTHER" id="PTHR11934:SF0">
    <property type="entry name" value="RIBOSE-5-PHOSPHATE ISOMERASE"/>
    <property type="match status" value="1"/>
</dbReference>
<dbReference type="SUPFAM" id="SSF75445">
    <property type="entry name" value="D-ribose-5-phosphate isomerase (RpiA), lid domain"/>
    <property type="match status" value="1"/>
</dbReference>
<proteinExistence type="inferred from homology"/>
<dbReference type="Gene3D" id="3.40.50.1360">
    <property type="match status" value="1"/>
</dbReference>
<dbReference type="FunFam" id="3.40.50.1360:FF:000001">
    <property type="entry name" value="Ribose-5-phosphate isomerase A"/>
    <property type="match status" value="1"/>
</dbReference>
<evidence type="ECO:0000256" key="2">
    <source>
        <dbReference type="ARBA" id="ARBA00023235"/>
    </source>
</evidence>
<dbReference type="InterPro" id="IPR037171">
    <property type="entry name" value="NagB/RpiA_transferase-like"/>
</dbReference>
<keyword evidence="2 3" id="KW-0413">Isomerase</keyword>
<comment type="similarity">
    <text evidence="3">Belongs to the ribose 5-phosphate isomerase family.</text>
</comment>
<dbReference type="GO" id="GO:0009052">
    <property type="term" value="P:pentose-phosphate shunt, non-oxidative branch"/>
    <property type="evidence" value="ECO:0007669"/>
    <property type="project" value="UniProtKB-UniRule"/>
</dbReference>
<evidence type="ECO:0000256" key="3">
    <source>
        <dbReference type="HAMAP-Rule" id="MF_00170"/>
    </source>
</evidence>
<comment type="subunit">
    <text evidence="3">Homodimer.</text>
</comment>
<dbReference type="EMBL" id="KM017070">
    <property type="protein sequence ID" value="AJW29250.1"/>
    <property type="molecule type" value="Genomic_DNA"/>
</dbReference>
<comment type="catalytic activity">
    <reaction evidence="1 3">
        <text>aldehydo-D-ribose 5-phosphate = D-ribulose 5-phosphate</text>
        <dbReference type="Rhea" id="RHEA:14657"/>
        <dbReference type="ChEBI" id="CHEBI:58121"/>
        <dbReference type="ChEBI" id="CHEBI:58273"/>
        <dbReference type="EC" id="5.3.1.6"/>
    </reaction>
</comment>
<evidence type="ECO:0000256" key="1">
    <source>
        <dbReference type="ARBA" id="ARBA00001713"/>
    </source>
</evidence>
<dbReference type="HAMAP" id="MF_00170">
    <property type="entry name" value="Rib_5P_isom_A"/>
    <property type="match status" value="1"/>
</dbReference>
<dbReference type="AlphaFoldDB" id="A0A0D4ZYZ2"/>
<dbReference type="EC" id="5.3.1.6" evidence="3"/>
<dbReference type="GO" id="GO:0005829">
    <property type="term" value="C:cytosol"/>
    <property type="evidence" value="ECO:0007669"/>
    <property type="project" value="TreeGrafter"/>
</dbReference>
<dbReference type="InterPro" id="IPR020672">
    <property type="entry name" value="Ribose5P_isomerase_typA_subgr"/>
</dbReference>
<comment type="pathway">
    <text evidence="3">Carbohydrate degradation; pentose phosphate pathway; D-ribose 5-phosphate from D-ribulose 5-phosphate (non-oxidative stage): step 1/1.</text>
</comment>
<dbReference type="Pfam" id="PF06026">
    <property type="entry name" value="Rib_5-P_isom_A"/>
    <property type="match status" value="1"/>
</dbReference>
<organism evidence="4">
    <name type="scientific">Sphingomonas sp. NS2</name>
    <dbReference type="NCBI Taxonomy" id="908605"/>
    <lineage>
        <taxon>Bacteria</taxon>
        <taxon>Pseudomonadati</taxon>
        <taxon>Pseudomonadota</taxon>
        <taxon>Alphaproteobacteria</taxon>
        <taxon>Sphingomonadales</taxon>
        <taxon>Sphingomonadaceae</taxon>
        <taxon>Sphingomonas</taxon>
    </lineage>
</organism>
<dbReference type="GO" id="GO:0006014">
    <property type="term" value="P:D-ribose metabolic process"/>
    <property type="evidence" value="ECO:0007669"/>
    <property type="project" value="TreeGrafter"/>
</dbReference>
<name>A0A0D4ZYZ2_9SPHN</name>
<sequence>MVECLHDPGTIAALKRAAADAAIARVEDGMLVGLGTGTTVSFLIAGLGRRVTAGLRIEIVATSHATVRQAAAAGLPIRPFNSLASVDLAIDGADELDVQLRAIKGHGGAMLREKIVAAAAAHMVAIIDASKEVVTLGRGVLPVETLPFAATFVAHRVEALGASVSMRMAGNVPYRTDQNNIVLDCGFGALADPEGLASALSAIPGVLGHGLFLDEIDAAFVGRRDGVAHLIRAAQGVIL</sequence>
<protein>
    <recommendedName>
        <fullName evidence="3">Ribose-5-phosphate isomerase A</fullName>
        <ecNumber evidence="3">5.3.1.6</ecNumber>
    </recommendedName>
    <alternativeName>
        <fullName evidence="3">Phosphoriboisomerase A</fullName>
        <shortName evidence="3">PRI</shortName>
    </alternativeName>
</protein>
<keyword evidence="4" id="KW-0614">Plasmid</keyword>
<dbReference type="Gene3D" id="3.30.70.260">
    <property type="match status" value="1"/>
</dbReference>
<feature type="binding site" evidence="3">
    <location>
        <begin position="104"/>
        <end position="107"/>
    </location>
    <ligand>
        <name>substrate</name>
    </ligand>
</feature>
<dbReference type="CDD" id="cd01398">
    <property type="entry name" value="RPI_A"/>
    <property type="match status" value="1"/>
</dbReference>
<geneLocation type="plasmid" evidence="4">
    <name>201</name>
</geneLocation>
<gene>
    <name evidence="3" type="primary">rpiA</name>
    <name evidence="4" type="ORF">plasmid201_062</name>
</gene>
<dbReference type="SUPFAM" id="SSF100950">
    <property type="entry name" value="NagB/RpiA/CoA transferase-like"/>
    <property type="match status" value="1"/>
</dbReference>
<reference evidence="4" key="1">
    <citation type="submission" date="2014-06" db="EMBL/GenBank/DDBJ databases">
        <title>Molecular and ecological studies on carbamate pesticide degrading bacteria isolated from agricultural soils.</title>
        <authorList>
            <person name="Kim D.-U."/>
            <person name="Ka J.-O."/>
        </authorList>
    </citation>
    <scope>NUCLEOTIDE SEQUENCE</scope>
    <source>
        <strain evidence="4">NS2</strain>
        <plasmid evidence="4">201</plasmid>
    </source>
</reference>
<feature type="binding site" evidence="3">
    <location>
        <begin position="36"/>
        <end position="39"/>
    </location>
    <ligand>
        <name>substrate</name>
    </ligand>
</feature>
<dbReference type="NCBIfam" id="TIGR00021">
    <property type="entry name" value="rpiA"/>
    <property type="match status" value="1"/>
</dbReference>
<dbReference type="InterPro" id="IPR004788">
    <property type="entry name" value="Ribose5P_isomerase_type_A"/>
</dbReference>
<accession>A0A0D4ZYZ2</accession>
<dbReference type="PANTHER" id="PTHR11934">
    <property type="entry name" value="RIBOSE-5-PHOSPHATE ISOMERASE"/>
    <property type="match status" value="1"/>
</dbReference>
<feature type="binding site" evidence="3">
    <location>
        <position position="131"/>
    </location>
    <ligand>
        <name>substrate</name>
    </ligand>
</feature>
<feature type="active site" description="Proton acceptor" evidence="3">
    <location>
        <position position="113"/>
    </location>
</feature>
<dbReference type="GO" id="GO:0004751">
    <property type="term" value="F:ribose-5-phosphate isomerase activity"/>
    <property type="evidence" value="ECO:0007669"/>
    <property type="project" value="UniProtKB-UniRule"/>
</dbReference>
<dbReference type="UniPathway" id="UPA00115">
    <property type="reaction ID" value="UER00412"/>
</dbReference>
<evidence type="ECO:0000313" key="4">
    <source>
        <dbReference type="EMBL" id="AJW29250.1"/>
    </source>
</evidence>